<name>A0A4S8KDF7_MUSBA</name>
<evidence type="ECO:0000313" key="1">
    <source>
        <dbReference type="EMBL" id="THU73191.1"/>
    </source>
</evidence>
<gene>
    <name evidence="1" type="ORF">C4D60_Mb04t20210</name>
</gene>
<dbReference type="AlphaFoldDB" id="A0A4S8KDF7"/>
<keyword evidence="2" id="KW-1185">Reference proteome</keyword>
<reference evidence="1 2" key="1">
    <citation type="journal article" date="2019" name="Nat. Plants">
        <title>Genome sequencing of Musa balbisiana reveals subgenome evolution and function divergence in polyploid bananas.</title>
        <authorList>
            <person name="Yao X."/>
        </authorList>
    </citation>
    <scope>NUCLEOTIDE SEQUENCE [LARGE SCALE GENOMIC DNA]</scope>
    <source>
        <strain evidence="2">cv. DH-PKW</strain>
        <tissue evidence="1">Leaves</tissue>
    </source>
</reference>
<dbReference type="EMBL" id="PYDT01000001">
    <property type="protein sequence ID" value="THU73191.1"/>
    <property type="molecule type" value="Genomic_DNA"/>
</dbReference>
<protein>
    <submittedName>
        <fullName evidence="1">Uncharacterized protein</fullName>
    </submittedName>
</protein>
<accession>A0A4S8KDF7</accession>
<evidence type="ECO:0000313" key="2">
    <source>
        <dbReference type="Proteomes" id="UP000317650"/>
    </source>
</evidence>
<comment type="caution">
    <text evidence="1">The sequence shown here is derived from an EMBL/GenBank/DDBJ whole genome shotgun (WGS) entry which is preliminary data.</text>
</comment>
<organism evidence="1 2">
    <name type="scientific">Musa balbisiana</name>
    <name type="common">Banana</name>
    <dbReference type="NCBI Taxonomy" id="52838"/>
    <lineage>
        <taxon>Eukaryota</taxon>
        <taxon>Viridiplantae</taxon>
        <taxon>Streptophyta</taxon>
        <taxon>Embryophyta</taxon>
        <taxon>Tracheophyta</taxon>
        <taxon>Spermatophyta</taxon>
        <taxon>Magnoliopsida</taxon>
        <taxon>Liliopsida</taxon>
        <taxon>Zingiberales</taxon>
        <taxon>Musaceae</taxon>
        <taxon>Musa</taxon>
    </lineage>
</organism>
<proteinExistence type="predicted"/>
<dbReference type="Proteomes" id="UP000317650">
    <property type="component" value="Chromosome 4"/>
</dbReference>
<sequence>MQERWLPHREDGHVVSRLVPIGVKPEISEEGRDGTITEGKQLPRDRILLGVGGHPHEEPPLEVTAAQRGNVAVL</sequence>